<dbReference type="Proteomes" id="UP001374535">
    <property type="component" value="Chromosome 1"/>
</dbReference>
<accession>A0AAQ3PDT0</accession>
<keyword evidence="7" id="KW-0325">Glycoprotein</keyword>
<dbReference type="GO" id="GO:0005886">
    <property type="term" value="C:plasma membrane"/>
    <property type="evidence" value="ECO:0007669"/>
    <property type="project" value="UniProtKB-SubCell"/>
</dbReference>
<comment type="similarity">
    <text evidence="2">Belongs to the plant LTP family.</text>
</comment>
<dbReference type="CDD" id="cd00010">
    <property type="entry name" value="AAI_LTSS"/>
    <property type="match status" value="1"/>
</dbReference>
<evidence type="ECO:0000256" key="7">
    <source>
        <dbReference type="ARBA" id="ARBA00023180"/>
    </source>
</evidence>
<evidence type="ECO:0000256" key="6">
    <source>
        <dbReference type="ARBA" id="ARBA00023157"/>
    </source>
</evidence>
<gene>
    <name evidence="12" type="ORF">V8G54_003407</name>
</gene>
<organism evidence="12 13">
    <name type="scientific">Vigna mungo</name>
    <name type="common">Black gram</name>
    <name type="synonym">Phaseolus mungo</name>
    <dbReference type="NCBI Taxonomy" id="3915"/>
    <lineage>
        <taxon>Eukaryota</taxon>
        <taxon>Viridiplantae</taxon>
        <taxon>Streptophyta</taxon>
        <taxon>Embryophyta</taxon>
        <taxon>Tracheophyta</taxon>
        <taxon>Spermatophyta</taxon>
        <taxon>Magnoliopsida</taxon>
        <taxon>eudicotyledons</taxon>
        <taxon>Gunneridae</taxon>
        <taxon>Pentapetalae</taxon>
        <taxon>rosids</taxon>
        <taxon>fabids</taxon>
        <taxon>Fabales</taxon>
        <taxon>Fabaceae</taxon>
        <taxon>Papilionoideae</taxon>
        <taxon>50 kb inversion clade</taxon>
        <taxon>NPAAA clade</taxon>
        <taxon>indigoferoid/millettioid clade</taxon>
        <taxon>Phaseoleae</taxon>
        <taxon>Vigna</taxon>
    </lineage>
</organism>
<dbReference type="FunFam" id="1.10.110.10:FF:000001">
    <property type="entry name" value="Bifunctional inhibitor/lipid-transfer protein/seed storage 2S albumin superfamily protein"/>
    <property type="match status" value="1"/>
</dbReference>
<evidence type="ECO:0000313" key="13">
    <source>
        <dbReference type="Proteomes" id="UP001374535"/>
    </source>
</evidence>
<evidence type="ECO:0000259" key="11">
    <source>
        <dbReference type="SMART" id="SM00499"/>
    </source>
</evidence>
<dbReference type="SMART" id="SM00499">
    <property type="entry name" value="AAI"/>
    <property type="match status" value="1"/>
</dbReference>
<dbReference type="Gene3D" id="1.10.110.10">
    <property type="entry name" value="Plant lipid-transfer and hydrophobic proteins"/>
    <property type="match status" value="1"/>
</dbReference>
<dbReference type="InterPro" id="IPR016140">
    <property type="entry name" value="Bifunc_inhib/LTP/seed_store"/>
</dbReference>
<dbReference type="InterPro" id="IPR000528">
    <property type="entry name" value="Plant_nsLTP"/>
</dbReference>
<dbReference type="GO" id="GO:0098552">
    <property type="term" value="C:side of membrane"/>
    <property type="evidence" value="ECO:0007669"/>
    <property type="project" value="UniProtKB-KW"/>
</dbReference>
<evidence type="ECO:0000256" key="2">
    <source>
        <dbReference type="ARBA" id="ARBA00009748"/>
    </source>
</evidence>
<name>A0AAQ3PDT0_VIGMU</name>
<dbReference type="SUPFAM" id="SSF47699">
    <property type="entry name" value="Bifunctional inhibitor/lipid-transfer protein/seed storage 2S albumin"/>
    <property type="match status" value="1"/>
</dbReference>
<dbReference type="PANTHER" id="PTHR33044">
    <property type="entry name" value="BIFUNCTIONAL INHIBITOR/LIPID-TRANSFER PROTEIN/SEED STORAGE 2S ALBUMIN SUPERFAMILY PROTEIN-RELATED"/>
    <property type="match status" value="1"/>
</dbReference>
<dbReference type="GO" id="GO:0006869">
    <property type="term" value="P:lipid transport"/>
    <property type="evidence" value="ECO:0007669"/>
    <property type="project" value="InterPro"/>
</dbReference>
<keyword evidence="4" id="KW-0336">GPI-anchor</keyword>
<dbReference type="InterPro" id="IPR043325">
    <property type="entry name" value="LTSS"/>
</dbReference>
<evidence type="ECO:0000256" key="5">
    <source>
        <dbReference type="ARBA" id="ARBA00022729"/>
    </source>
</evidence>
<feature type="chain" id="PRO_5042843498" description="Bifunctional inhibitor/plant lipid transfer protein/seed storage helical domain-containing protein" evidence="10">
    <location>
        <begin position="23"/>
        <end position="180"/>
    </location>
</feature>
<evidence type="ECO:0000313" key="12">
    <source>
        <dbReference type="EMBL" id="WVZ24863.1"/>
    </source>
</evidence>
<keyword evidence="8" id="KW-0449">Lipoprotein</keyword>
<evidence type="ECO:0000256" key="10">
    <source>
        <dbReference type="SAM" id="SignalP"/>
    </source>
</evidence>
<dbReference type="GO" id="GO:0008289">
    <property type="term" value="F:lipid binding"/>
    <property type="evidence" value="ECO:0007669"/>
    <property type="project" value="InterPro"/>
</dbReference>
<keyword evidence="5 10" id="KW-0732">Signal</keyword>
<keyword evidence="13" id="KW-1185">Reference proteome</keyword>
<evidence type="ECO:0000256" key="3">
    <source>
        <dbReference type="ARBA" id="ARBA00022475"/>
    </source>
</evidence>
<feature type="signal peptide" evidence="10">
    <location>
        <begin position="1"/>
        <end position="22"/>
    </location>
</feature>
<protein>
    <recommendedName>
        <fullName evidence="11">Bifunctional inhibitor/plant lipid transfer protein/seed storage helical domain-containing protein</fullName>
    </recommendedName>
</protein>
<comment type="subcellular location">
    <subcellularLocation>
        <location evidence="1">Cell membrane</location>
        <topology evidence="1">Lipid-anchor</topology>
        <topology evidence="1">GPI-anchor</topology>
    </subcellularLocation>
</comment>
<proteinExistence type="inferred from homology"/>
<dbReference type="AlphaFoldDB" id="A0AAQ3PDT0"/>
<evidence type="ECO:0000256" key="9">
    <source>
        <dbReference type="SAM" id="MobiDB-lite"/>
    </source>
</evidence>
<evidence type="ECO:0000256" key="4">
    <source>
        <dbReference type="ARBA" id="ARBA00022622"/>
    </source>
</evidence>
<keyword evidence="4" id="KW-0472">Membrane</keyword>
<reference evidence="12 13" key="1">
    <citation type="journal article" date="2023" name="Life. Sci Alliance">
        <title>Evolutionary insights into 3D genome organization and epigenetic landscape of Vigna mungo.</title>
        <authorList>
            <person name="Junaid A."/>
            <person name="Singh B."/>
            <person name="Bhatia S."/>
        </authorList>
    </citation>
    <scope>NUCLEOTIDE SEQUENCE [LARGE SCALE GENOMIC DNA]</scope>
    <source>
        <strain evidence="12">Urdbean</strain>
    </source>
</reference>
<sequence length="180" mass="17649">MASKLSFIVCFMALCAIDLAQSASSHQAPAPSVDCSTLVLTMADCLSFVTNGSTVTKPEGTCCSGLKSVLKTAPVCLCEAFKSSAQFGVILNVTKATSLPAACKVSAPSAANCGLSESPVAAPAGGVSPKASPSPQASGAHGPANDVSPAPAPAKGNAASFRISGGTLLVGILVATFSGF</sequence>
<evidence type="ECO:0000256" key="8">
    <source>
        <dbReference type="ARBA" id="ARBA00023288"/>
    </source>
</evidence>
<keyword evidence="6" id="KW-1015">Disulfide bond</keyword>
<feature type="domain" description="Bifunctional inhibitor/plant lipid transfer protein/seed storage helical" evidence="11">
    <location>
        <begin position="35"/>
        <end position="113"/>
    </location>
</feature>
<dbReference type="Pfam" id="PF14368">
    <property type="entry name" value="LTP_2"/>
    <property type="match status" value="1"/>
</dbReference>
<evidence type="ECO:0000256" key="1">
    <source>
        <dbReference type="ARBA" id="ARBA00004609"/>
    </source>
</evidence>
<feature type="region of interest" description="Disordered" evidence="9">
    <location>
        <begin position="124"/>
        <end position="151"/>
    </location>
</feature>
<dbReference type="InterPro" id="IPR036312">
    <property type="entry name" value="Bifun_inhib/LTP/seed_sf"/>
</dbReference>
<dbReference type="PRINTS" id="PR00382">
    <property type="entry name" value="LIPIDTRNSFER"/>
</dbReference>
<keyword evidence="3" id="KW-1003">Cell membrane</keyword>
<dbReference type="EMBL" id="CP144700">
    <property type="protein sequence ID" value="WVZ24863.1"/>
    <property type="molecule type" value="Genomic_DNA"/>
</dbReference>